<dbReference type="HOGENOM" id="CLU_132593_0_0_6"/>
<dbReference type="Proteomes" id="UP000182998">
    <property type="component" value="Unassembled WGS sequence"/>
</dbReference>
<evidence type="ECO:0000313" key="4">
    <source>
        <dbReference type="Proteomes" id="UP000182998"/>
    </source>
</evidence>
<dbReference type="EMBL" id="LN614830">
    <property type="protein sequence ID" value="CEG62209.1"/>
    <property type="molecule type" value="Genomic_DNA"/>
</dbReference>
<protein>
    <submittedName>
        <fullName evidence="1">Legionella vir region protein LvrB</fullName>
    </submittedName>
</protein>
<dbReference type="EMBL" id="FMVN01000003">
    <property type="protein sequence ID" value="SCY07283.1"/>
    <property type="molecule type" value="Genomic_DNA"/>
</dbReference>
<gene>
    <name evidence="1" type="primary">lvrB</name>
    <name evidence="1" type="ORF">LMI_2977</name>
    <name evidence="2" type="ORF">SAMN02982997_00785</name>
</gene>
<reference evidence="2 4" key="3">
    <citation type="submission" date="2016-10" db="EMBL/GenBank/DDBJ databases">
        <authorList>
            <person name="Varghese N."/>
            <person name="Submissions S."/>
        </authorList>
    </citation>
    <scope>NUCLEOTIDE SEQUENCE [LARGE SCALE GENOMIC DNA]</scope>
    <source>
        <strain evidence="2 4">ATCC 33218</strain>
    </source>
</reference>
<name>A0A098GI93_LEGMI</name>
<reference evidence="1" key="1">
    <citation type="submission" date="2014-09" db="EMBL/GenBank/DDBJ databases">
        <authorList>
            <person name="GOMEZ-VALERO Laura"/>
        </authorList>
    </citation>
    <scope>NUCLEOTIDE SEQUENCE</scope>
    <source>
        <strain evidence="1">ATCC33218</strain>
    </source>
</reference>
<evidence type="ECO:0000313" key="3">
    <source>
        <dbReference type="Proteomes" id="UP000032414"/>
    </source>
</evidence>
<organism evidence="1 3">
    <name type="scientific">Legionella micdadei</name>
    <name type="common">Tatlockia micdadei</name>
    <dbReference type="NCBI Taxonomy" id="451"/>
    <lineage>
        <taxon>Bacteria</taxon>
        <taxon>Pseudomonadati</taxon>
        <taxon>Pseudomonadota</taxon>
        <taxon>Gammaproteobacteria</taxon>
        <taxon>Legionellales</taxon>
        <taxon>Legionellaceae</taxon>
        <taxon>Legionella</taxon>
    </lineage>
</organism>
<keyword evidence="4" id="KW-1185">Reference proteome</keyword>
<dbReference type="AlphaFoldDB" id="A0A098GI93"/>
<sequence>MKGATPTSSSSQNGEVSRNRMDSLFLKFAACYGHAWRSQLKHEQFISFMKEEWSQALIDIKDTVLESAIKVCMANKELPPTLPQFIEICKSIEKKNAVFKVTPSTKPKTPAIAEFNLSQMKKILNIKS</sequence>
<accession>A0A098GI93</accession>
<evidence type="ECO:0000313" key="2">
    <source>
        <dbReference type="EMBL" id="SCY07283.1"/>
    </source>
</evidence>
<dbReference type="Proteomes" id="UP000032414">
    <property type="component" value="Chromosome I"/>
</dbReference>
<reference evidence="3" key="2">
    <citation type="submission" date="2014-09" db="EMBL/GenBank/DDBJ databases">
        <authorList>
            <person name="Gomez-Valero L."/>
        </authorList>
    </citation>
    <scope>NUCLEOTIDE SEQUENCE [LARGE SCALE GENOMIC DNA]</scope>
    <source>
        <strain evidence="3">ATCC33218</strain>
    </source>
</reference>
<dbReference type="PATRIC" id="fig|451.8.peg.779"/>
<dbReference type="KEGG" id="tmc:LMI_2977"/>
<proteinExistence type="predicted"/>
<evidence type="ECO:0000313" key="1">
    <source>
        <dbReference type="EMBL" id="CEG62209.1"/>
    </source>
</evidence>